<proteinExistence type="predicted"/>
<comment type="caution">
    <text evidence="1">The sequence shown here is derived from an EMBL/GenBank/DDBJ whole genome shotgun (WGS) entry which is preliminary data.</text>
</comment>
<keyword evidence="2" id="KW-1185">Reference proteome</keyword>
<dbReference type="KEGG" id="mrr:Moror_11331"/>
<reference evidence="1 2" key="1">
    <citation type="journal article" date="2014" name="BMC Genomics">
        <title>Genome and secretome analysis of the hemibiotrophic fungal pathogen, Moniliophthora roreri, which causes frosty pod rot disease of cacao: mechanisms of the biotrophic and necrotrophic phases.</title>
        <authorList>
            <person name="Meinhardt L.W."/>
            <person name="Costa G.G.L."/>
            <person name="Thomazella D.P.T."/>
            <person name="Teixeira P.J.P.L."/>
            <person name="Carazzolle M.F."/>
            <person name="Schuster S.C."/>
            <person name="Carlson J.E."/>
            <person name="Guiltinan M.J."/>
            <person name="Mieczkowski P."/>
            <person name="Farmer A."/>
            <person name="Ramaraj T."/>
            <person name="Crozier J."/>
            <person name="Davis R.E."/>
            <person name="Shao J."/>
            <person name="Melnick R.L."/>
            <person name="Pereira G.A.G."/>
            <person name="Bailey B.A."/>
        </authorList>
    </citation>
    <scope>NUCLEOTIDE SEQUENCE [LARGE SCALE GENOMIC DNA]</scope>
    <source>
        <strain evidence="1 2">MCA 2997</strain>
    </source>
</reference>
<dbReference type="HOGENOM" id="CLU_1402198_0_0_1"/>
<dbReference type="AlphaFoldDB" id="V2WUM8"/>
<dbReference type="Proteomes" id="UP000017559">
    <property type="component" value="Unassembled WGS sequence"/>
</dbReference>
<accession>V2WUM8</accession>
<protein>
    <submittedName>
        <fullName evidence="1">Epoxide hydrolase</fullName>
    </submittedName>
</protein>
<name>V2WUM8_MONRO</name>
<evidence type="ECO:0000313" key="1">
    <source>
        <dbReference type="EMBL" id="ESK85282.1"/>
    </source>
</evidence>
<keyword evidence="1" id="KW-0378">Hydrolase</keyword>
<evidence type="ECO:0000313" key="2">
    <source>
        <dbReference type="Proteomes" id="UP000017559"/>
    </source>
</evidence>
<dbReference type="GO" id="GO:0016787">
    <property type="term" value="F:hydrolase activity"/>
    <property type="evidence" value="ECO:0007669"/>
    <property type="project" value="UniProtKB-KW"/>
</dbReference>
<dbReference type="EMBL" id="AWSO01001099">
    <property type="protein sequence ID" value="ESK85282.1"/>
    <property type="molecule type" value="Genomic_DNA"/>
</dbReference>
<organism evidence="1 2">
    <name type="scientific">Moniliophthora roreri (strain MCA 2997)</name>
    <name type="common">Cocoa frosty pod rot fungus</name>
    <name type="synonym">Crinipellis roreri</name>
    <dbReference type="NCBI Taxonomy" id="1381753"/>
    <lineage>
        <taxon>Eukaryota</taxon>
        <taxon>Fungi</taxon>
        <taxon>Dikarya</taxon>
        <taxon>Basidiomycota</taxon>
        <taxon>Agaricomycotina</taxon>
        <taxon>Agaricomycetes</taxon>
        <taxon>Agaricomycetidae</taxon>
        <taxon>Agaricales</taxon>
        <taxon>Marasmiineae</taxon>
        <taxon>Marasmiaceae</taxon>
        <taxon>Moniliophthora</taxon>
    </lineage>
</organism>
<gene>
    <name evidence="1" type="ORF">Moror_11331</name>
</gene>
<dbReference type="OrthoDB" id="2935237at2759"/>
<sequence length="186" mass="21447">MTTTAERDALISVLCQSWHWDSNDEHMIIFEAGGTGQLISRAEMNVWIASQFIWKALDSTSAAVSRNQLCIEMQLTETRVPPWDSPSFTGRINEQVLTREAFVPKLYVITLERGTFLTSLDTQYKHKGGPEYSFQMTFDRSPYPPREEWREPEGGPETLKIWEKKTFCAGKIEGGEKKSWFKNLFQ</sequence>